<evidence type="ECO:0000313" key="4">
    <source>
        <dbReference type="EMBL" id="KOO22544.1"/>
    </source>
</evidence>
<comment type="caution">
    <text evidence="4">The sequence shown here is derived from an EMBL/GenBank/DDBJ whole genome shotgun (WGS) entry which is preliminary data.</text>
</comment>
<organism evidence="4 5">
    <name type="scientific">Chrysochromulina tobinii</name>
    <dbReference type="NCBI Taxonomy" id="1460289"/>
    <lineage>
        <taxon>Eukaryota</taxon>
        <taxon>Haptista</taxon>
        <taxon>Haptophyta</taxon>
        <taxon>Prymnesiophyceae</taxon>
        <taxon>Prymnesiales</taxon>
        <taxon>Chrysochromulinaceae</taxon>
        <taxon>Chrysochromulina</taxon>
    </lineage>
</organism>
<dbReference type="NCBIfam" id="TIGR01981">
    <property type="entry name" value="sufD"/>
    <property type="match status" value="1"/>
</dbReference>
<evidence type="ECO:0000259" key="3">
    <source>
        <dbReference type="Pfam" id="PF19295"/>
    </source>
</evidence>
<gene>
    <name evidence="4" type="ORF">Ctob_006012</name>
</gene>
<keyword evidence="1" id="KW-0732">Signal</keyword>
<dbReference type="InterPro" id="IPR045595">
    <property type="entry name" value="SufBD_N"/>
</dbReference>
<feature type="domain" description="SUF system FeS cluster assembly SufBD N-terminal" evidence="3">
    <location>
        <begin position="67"/>
        <end position="245"/>
    </location>
</feature>
<dbReference type="InterPro" id="IPR055346">
    <property type="entry name" value="Fe-S_cluster_assembly_SufBD"/>
</dbReference>
<dbReference type="AlphaFoldDB" id="A0A0M0J7I3"/>
<dbReference type="InterPro" id="IPR011542">
    <property type="entry name" value="SUF_FeS_clus_asmbl_SufD"/>
</dbReference>
<sequence length="538" mass="55764">MLSVLLASASLCAAAYRGVPTPAHQFVPASTHRTCGRCVACAQAEARPTAPPGPPPFTTGYEAVKEQPFDGWFADAAATSPAPSSPMLAPLRAAAAAALPTIYFPGRKDEPFRRCDLSSLQASRLVPSVAKDASAAAALAVCSDADSAGMRLVLVDGVCSQALSDLSALPEGVSVSSLNTTSGAALDGALAALQGPLPESGANTAAAMNTLLGVYGFAALNQASLADVCVINVPKGVTIERPLHVVLLSSGGVAAAPMQAPGTEGAAPVLPASHPNLLVSLAEGASLKLAQHYFACDAQAPYLCNGVTRVQLGRSATLQHSYVQEQGRMSIHFDSVLVDVGAGASYSSTMLQSGGRIARTNHLVELTGEKASSNLRALSMAAEAQLVDVHSKVVHVSGECTSQQEQRNVVAGRSRVVWKGAVVVPRGSDNTNAKQLCRTLLLSDDARVDVQPTLEIDTDEVECTHGATISDLDDEMVFYLQARGLSRPDARALLLSGWVRDALALVPSESVKQRAVARAAKVGADYDKEVRRSGLSSI</sequence>
<proteinExistence type="predicted"/>
<name>A0A0M0J7I3_9EUKA</name>
<evidence type="ECO:0000313" key="5">
    <source>
        <dbReference type="Proteomes" id="UP000037460"/>
    </source>
</evidence>
<dbReference type="PANTHER" id="PTHR43575">
    <property type="entry name" value="PROTEIN ABCI7, CHLOROPLASTIC"/>
    <property type="match status" value="1"/>
</dbReference>
<dbReference type="InterPro" id="IPR000825">
    <property type="entry name" value="SUF_FeS_clus_asmbl_SufBD_core"/>
</dbReference>
<dbReference type="OrthoDB" id="2510at2759"/>
<protein>
    <submittedName>
        <fullName evidence="4">Assembly protein</fullName>
    </submittedName>
</protein>
<keyword evidence="5" id="KW-1185">Reference proteome</keyword>
<feature type="domain" description="SUF system FeS cluster assembly SufBD core" evidence="2">
    <location>
        <begin position="272"/>
        <end position="497"/>
    </location>
</feature>
<dbReference type="PANTHER" id="PTHR43575:SF1">
    <property type="entry name" value="PROTEIN ABCI7, CHLOROPLASTIC"/>
    <property type="match status" value="1"/>
</dbReference>
<dbReference type="SUPFAM" id="SSF101960">
    <property type="entry name" value="Stabilizer of iron transporter SufD"/>
    <property type="match status" value="1"/>
</dbReference>
<evidence type="ECO:0000259" key="2">
    <source>
        <dbReference type="Pfam" id="PF01458"/>
    </source>
</evidence>
<accession>A0A0M0J7I3</accession>
<dbReference type="Proteomes" id="UP000037460">
    <property type="component" value="Unassembled WGS sequence"/>
</dbReference>
<dbReference type="Pfam" id="PF01458">
    <property type="entry name" value="SUFBD_core"/>
    <property type="match status" value="1"/>
</dbReference>
<reference evidence="5" key="1">
    <citation type="journal article" date="2015" name="PLoS Genet.">
        <title>Genome Sequence and Transcriptome Analyses of Chrysochromulina tobin: Metabolic Tools for Enhanced Algal Fitness in the Prominent Order Prymnesiales (Haptophyceae).</title>
        <authorList>
            <person name="Hovde B.T."/>
            <person name="Deodato C.R."/>
            <person name="Hunsperger H.M."/>
            <person name="Ryken S.A."/>
            <person name="Yost W."/>
            <person name="Jha R.K."/>
            <person name="Patterson J."/>
            <person name="Monnat R.J. Jr."/>
            <person name="Barlow S.B."/>
            <person name="Starkenburg S.R."/>
            <person name="Cattolico R.A."/>
        </authorList>
    </citation>
    <scope>NUCLEOTIDE SEQUENCE</scope>
    <source>
        <strain evidence="5">CCMP291</strain>
    </source>
</reference>
<dbReference type="Pfam" id="PF19295">
    <property type="entry name" value="SufBD_N"/>
    <property type="match status" value="1"/>
</dbReference>
<dbReference type="InterPro" id="IPR037284">
    <property type="entry name" value="SUF_FeS_clus_asmbl_SufBD_sf"/>
</dbReference>
<dbReference type="EMBL" id="JWZX01003270">
    <property type="protein sequence ID" value="KOO22544.1"/>
    <property type="molecule type" value="Genomic_DNA"/>
</dbReference>
<feature type="chain" id="PRO_5012158564" evidence="1">
    <location>
        <begin position="16"/>
        <end position="538"/>
    </location>
</feature>
<evidence type="ECO:0000256" key="1">
    <source>
        <dbReference type="SAM" id="SignalP"/>
    </source>
</evidence>
<dbReference type="GO" id="GO:0016226">
    <property type="term" value="P:iron-sulfur cluster assembly"/>
    <property type="evidence" value="ECO:0007669"/>
    <property type="project" value="InterPro"/>
</dbReference>
<feature type="signal peptide" evidence="1">
    <location>
        <begin position="1"/>
        <end position="15"/>
    </location>
</feature>